<dbReference type="AlphaFoldDB" id="A0A4Q1HEJ9"/>
<accession>A0A4Q1HEJ9</accession>
<comment type="caution">
    <text evidence="2">The sequence shown here is derived from an EMBL/GenBank/DDBJ whole genome shotgun (WGS) entry which is preliminary data.</text>
</comment>
<organism evidence="2 3">
    <name type="scientific">Achromobacter aloeverae</name>
    <dbReference type="NCBI Taxonomy" id="1750518"/>
    <lineage>
        <taxon>Bacteria</taxon>
        <taxon>Pseudomonadati</taxon>
        <taxon>Pseudomonadota</taxon>
        <taxon>Betaproteobacteria</taxon>
        <taxon>Burkholderiales</taxon>
        <taxon>Alcaligenaceae</taxon>
        <taxon>Achromobacter</taxon>
    </lineage>
</organism>
<dbReference type="EMBL" id="PYAL01000009">
    <property type="protein sequence ID" value="RXN83733.1"/>
    <property type="molecule type" value="Genomic_DNA"/>
</dbReference>
<dbReference type="PIRSF" id="PIRSF017082">
    <property type="entry name" value="YflP"/>
    <property type="match status" value="1"/>
</dbReference>
<dbReference type="InterPro" id="IPR005064">
    <property type="entry name" value="BUG"/>
</dbReference>
<dbReference type="CDD" id="cd07012">
    <property type="entry name" value="PBP2_Bug_TTT"/>
    <property type="match status" value="1"/>
</dbReference>
<dbReference type="Gene3D" id="3.40.190.150">
    <property type="entry name" value="Bordetella uptake gene, domain 1"/>
    <property type="match status" value="1"/>
</dbReference>
<proteinExistence type="inferred from homology"/>
<dbReference type="InterPro" id="IPR042100">
    <property type="entry name" value="Bug_dom1"/>
</dbReference>
<dbReference type="Pfam" id="PF03401">
    <property type="entry name" value="TctC"/>
    <property type="match status" value="1"/>
</dbReference>
<comment type="similarity">
    <text evidence="1">Belongs to the UPF0065 (bug) family.</text>
</comment>
<evidence type="ECO:0000313" key="2">
    <source>
        <dbReference type="EMBL" id="RXN83733.1"/>
    </source>
</evidence>
<sequence>MHQRMEIVRGCIAANTAGTAARALIPASRAFLPIWHESGAHSRPKENLMRARLGAALAALALGFAAQSQAQSQAPSNQYPNAPVKVVVPFAAGSSTDMVGREVARILGDALHQSFIVENRPGAQATIGSALVARAAPDGYTLLLGSNTSIAAAPFLIKDVPYKPLKDFVPVARVGSVPFVLVVRPDVPAKTAAELIDYTRQHPGKLTWGYANSANQAAAAAMTKAAGLETTAVPYTSVPQLVVDMLGGRLDFAIIDVTNAAPQIKSGKLRALAVTPAHEISALPGVPPLGSTLSGFELVGWYGLYAPAGTPQAVVDRLSAALLQGLQDGAVRQHFAQAGLETYPAGAAELAGFGQAETAKWQRLAHDAGIVPQ</sequence>
<evidence type="ECO:0000313" key="3">
    <source>
        <dbReference type="Proteomes" id="UP000290849"/>
    </source>
</evidence>
<dbReference type="Proteomes" id="UP000290849">
    <property type="component" value="Unassembled WGS sequence"/>
</dbReference>
<dbReference type="SUPFAM" id="SSF53850">
    <property type="entry name" value="Periplasmic binding protein-like II"/>
    <property type="match status" value="1"/>
</dbReference>
<gene>
    <name evidence="2" type="ORF">C7R54_26010</name>
</gene>
<dbReference type="PANTHER" id="PTHR42928:SF5">
    <property type="entry name" value="BLR1237 PROTEIN"/>
    <property type="match status" value="1"/>
</dbReference>
<protein>
    <submittedName>
        <fullName evidence="2">ABC transporter substrate-binding protein</fullName>
    </submittedName>
</protein>
<dbReference type="PANTHER" id="PTHR42928">
    <property type="entry name" value="TRICARBOXYLATE-BINDING PROTEIN"/>
    <property type="match status" value="1"/>
</dbReference>
<evidence type="ECO:0000256" key="1">
    <source>
        <dbReference type="ARBA" id="ARBA00006987"/>
    </source>
</evidence>
<name>A0A4Q1HEJ9_9BURK</name>
<dbReference type="Gene3D" id="3.40.190.10">
    <property type="entry name" value="Periplasmic binding protein-like II"/>
    <property type="match status" value="1"/>
</dbReference>
<reference evidence="2 3" key="1">
    <citation type="journal article" date="2017" name="Int. J. Syst. Evol. Microbiol.">
        <title>Achromobacter aloeverae sp. nov., isolated from the root of Aloe vera (L.) Burm.f.</title>
        <authorList>
            <person name="Kuncharoen N."/>
            <person name="Muramatsu Y."/>
            <person name="Shibata C."/>
            <person name="Kamakura Y."/>
            <person name="Nakagawa Y."/>
            <person name="Tanasupawat S."/>
        </authorList>
    </citation>
    <scope>NUCLEOTIDE SEQUENCE [LARGE SCALE GENOMIC DNA]</scope>
    <source>
        <strain evidence="2 3">AVA-1</strain>
    </source>
</reference>
<keyword evidence="3" id="KW-1185">Reference proteome</keyword>